<dbReference type="GO" id="GO:0015295">
    <property type="term" value="F:solute:proton symporter activity"/>
    <property type="evidence" value="ECO:0007669"/>
    <property type="project" value="TreeGrafter"/>
</dbReference>
<dbReference type="GO" id="GO:0015129">
    <property type="term" value="F:lactate transmembrane transporter activity"/>
    <property type="evidence" value="ECO:0007669"/>
    <property type="project" value="InterPro"/>
</dbReference>
<feature type="transmembrane region" description="Helical" evidence="7">
    <location>
        <begin position="125"/>
        <end position="147"/>
    </location>
</feature>
<keyword evidence="2" id="KW-0813">Transport</keyword>
<protein>
    <recommendedName>
        <fullName evidence="9">L-lactate permease</fullName>
    </recommendedName>
</protein>
<evidence type="ECO:0000313" key="8">
    <source>
        <dbReference type="EMBL" id="KKL17712.1"/>
    </source>
</evidence>
<reference evidence="8" key="1">
    <citation type="journal article" date="2015" name="Nature">
        <title>Complex archaea that bridge the gap between prokaryotes and eukaryotes.</title>
        <authorList>
            <person name="Spang A."/>
            <person name="Saw J.H."/>
            <person name="Jorgensen S.L."/>
            <person name="Zaremba-Niedzwiedzka K."/>
            <person name="Martijn J."/>
            <person name="Lind A.E."/>
            <person name="van Eijk R."/>
            <person name="Schleper C."/>
            <person name="Guy L."/>
            <person name="Ettema T.J."/>
        </authorList>
    </citation>
    <scope>NUCLEOTIDE SEQUENCE</scope>
</reference>
<name>A0A0F9BUV8_9ZZZZ</name>
<keyword evidence="3" id="KW-1003">Cell membrane</keyword>
<evidence type="ECO:0000256" key="2">
    <source>
        <dbReference type="ARBA" id="ARBA00022448"/>
    </source>
</evidence>
<comment type="subcellular location">
    <subcellularLocation>
        <location evidence="1">Cell membrane</location>
        <topology evidence="1">Multi-pass membrane protein</topology>
    </subcellularLocation>
</comment>
<feature type="transmembrane region" description="Helical" evidence="7">
    <location>
        <begin position="238"/>
        <end position="260"/>
    </location>
</feature>
<evidence type="ECO:0000256" key="1">
    <source>
        <dbReference type="ARBA" id="ARBA00004651"/>
    </source>
</evidence>
<feature type="non-terminal residue" evidence="8">
    <location>
        <position position="417"/>
    </location>
</feature>
<dbReference type="PANTHER" id="PTHR30003">
    <property type="entry name" value="L-LACTATE PERMEASE"/>
    <property type="match status" value="1"/>
</dbReference>
<sequence length="417" mass="44836">MAALVAIAPLLVVFLLLVFRRWPAKRTMPLAYLLTGLLAFFYWKVPTVRIAAASIPGLVIAASLLYIVWGALLLLFVLKHSGAVATIRDGFRNISPDRRIQAIIVAWTFGSFIEGAAGFGTPAAVAGPLLVILGFPPMAAVVVALTIQSTPVSFGAVGTPIAIGVDTGLKGQPLVTDFITRNSDVFSAPTLAENYHQLLMMITARVAVVHGTLIPLFVVCLLTRFFGANRSWREGLAVWKFALFAGFAFTVPYVLLGVLLGPEFPSLLGGLIALGVTVTAARLGLFQPSHAWDFPPKQSWDPQWRSSFPAEDDKPHRRKVSLWAAWTPYLLVGVLLVIARLCLPVKDFIDSVQLGIDDMFGTGIPASIAPLRLPGTIFLVVSLCCVVLHRMNGREVYAALAESGRALRGAAVALAFA</sequence>
<dbReference type="PANTHER" id="PTHR30003:SF0">
    <property type="entry name" value="GLYCOLATE PERMEASE GLCA-RELATED"/>
    <property type="match status" value="1"/>
</dbReference>
<evidence type="ECO:0000256" key="5">
    <source>
        <dbReference type="ARBA" id="ARBA00022989"/>
    </source>
</evidence>
<accession>A0A0F9BUV8</accession>
<dbReference type="AlphaFoldDB" id="A0A0F9BUV8"/>
<feature type="transmembrane region" description="Helical" evidence="7">
    <location>
        <begin position="99"/>
        <end position="119"/>
    </location>
</feature>
<feature type="transmembrane region" description="Helical" evidence="7">
    <location>
        <begin position="57"/>
        <end position="78"/>
    </location>
</feature>
<proteinExistence type="predicted"/>
<evidence type="ECO:0000256" key="7">
    <source>
        <dbReference type="SAM" id="Phobius"/>
    </source>
</evidence>
<gene>
    <name evidence="8" type="ORF">LCGC14_2482820</name>
</gene>
<evidence type="ECO:0008006" key="9">
    <source>
        <dbReference type="Google" id="ProtNLM"/>
    </source>
</evidence>
<dbReference type="Pfam" id="PF02652">
    <property type="entry name" value="Lactate_perm"/>
    <property type="match status" value="1"/>
</dbReference>
<feature type="transmembrane region" description="Helical" evidence="7">
    <location>
        <begin position="323"/>
        <end position="343"/>
    </location>
</feature>
<dbReference type="GO" id="GO:0005886">
    <property type="term" value="C:plasma membrane"/>
    <property type="evidence" value="ECO:0007669"/>
    <property type="project" value="UniProtKB-SubCell"/>
</dbReference>
<keyword evidence="5 7" id="KW-1133">Transmembrane helix</keyword>
<evidence type="ECO:0000256" key="6">
    <source>
        <dbReference type="ARBA" id="ARBA00023136"/>
    </source>
</evidence>
<feature type="transmembrane region" description="Helical" evidence="7">
    <location>
        <begin position="206"/>
        <end position="226"/>
    </location>
</feature>
<keyword evidence="6 7" id="KW-0472">Membrane</keyword>
<dbReference type="EMBL" id="LAZR01039151">
    <property type="protein sequence ID" value="KKL17712.1"/>
    <property type="molecule type" value="Genomic_DNA"/>
</dbReference>
<evidence type="ECO:0000256" key="3">
    <source>
        <dbReference type="ARBA" id="ARBA00022475"/>
    </source>
</evidence>
<evidence type="ECO:0000256" key="4">
    <source>
        <dbReference type="ARBA" id="ARBA00022692"/>
    </source>
</evidence>
<comment type="caution">
    <text evidence="8">The sequence shown here is derived from an EMBL/GenBank/DDBJ whole genome shotgun (WGS) entry which is preliminary data.</text>
</comment>
<feature type="transmembrane region" description="Helical" evidence="7">
    <location>
        <begin position="267"/>
        <end position="286"/>
    </location>
</feature>
<keyword evidence="4 7" id="KW-0812">Transmembrane</keyword>
<organism evidence="8">
    <name type="scientific">marine sediment metagenome</name>
    <dbReference type="NCBI Taxonomy" id="412755"/>
    <lineage>
        <taxon>unclassified sequences</taxon>
        <taxon>metagenomes</taxon>
        <taxon>ecological metagenomes</taxon>
    </lineage>
</organism>
<feature type="transmembrane region" description="Helical" evidence="7">
    <location>
        <begin position="29"/>
        <end position="45"/>
    </location>
</feature>
<dbReference type="InterPro" id="IPR003804">
    <property type="entry name" value="Lactate_perm"/>
</dbReference>
<feature type="transmembrane region" description="Helical" evidence="7">
    <location>
        <begin position="6"/>
        <end position="22"/>
    </location>
</feature>